<comment type="subcellular location">
    <subcellularLocation>
        <location evidence="1">Cell outer membrane</location>
        <topology evidence="1">Multi-pass membrane protein</topology>
    </subcellularLocation>
</comment>
<dbReference type="PROSITE" id="PS52016">
    <property type="entry name" value="TONB_DEPENDENT_REC_3"/>
    <property type="match status" value="1"/>
</dbReference>
<gene>
    <name evidence="3" type="ORF">JKL49_08935</name>
</gene>
<keyword evidence="1" id="KW-0812">Transmembrane</keyword>
<dbReference type="PANTHER" id="PTHR47234">
    <property type="match status" value="1"/>
</dbReference>
<dbReference type="EMBL" id="CP068570">
    <property type="protein sequence ID" value="QQZ51215.1"/>
    <property type="molecule type" value="Genomic_DNA"/>
</dbReference>
<dbReference type="InterPro" id="IPR039426">
    <property type="entry name" value="TonB-dep_rcpt-like"/>
</dbReference>
<feature type="domain" description="TonB-dependent receptor plug" evidence="2">
    <location>
        <begin position="3"/>
        <end position="83"/>
    </location>
</feature>
<dbReference type="GO" id="GO:0009279">
    <property type="term" value="C:cell outer membrane"/>
    <property type="evidence" value="ECO:0007669"/>
    <property type="project" value="UniProtKB-SubCell"/>
</dbReference>
<keyword evidence="1" id="KW-0813">Transport</keyword>
<evidence type="ECO:0000259" key="2">
    <source>
        <dbReference type="Pfam" id="PF07715"/>
    </source>
</evidence>
<evidence type="ECO:0000256" key="1">
    <source>
        <dbReference type="PROSITE-ProRule" id="PRU01360"/>
    </source>
</evidence>
<keyword evidence="1" id="KW-0472">Membrane</keyword>
<evidence type="ECO:0000313" key="3">
    <source>
        <dbReference type="EMBL" id="QQZ51215.1"/>
    </source>
</evidence>
<keyword evidence="3" id="KW-0675">Receptor</keyword>
<dbReference type="SUPFAM" id="SSF56935">
    <property type="entry name" value="Porins"/>
    <property type="match status" value="1"/>
</dbReference>
<name>A0A974S8K4_9CAUL</name>
<sequence length="86" mass="9002">MPLSVISGEQIRQSGNVSLAETLLDIPTINAATNAQNSAGTLFLAGQARADIRGLGPSRTLVLMDGRRIVFSDASSPAVDLNLIPR</sequence>
<keyword evidence="1" id="KW-1134">Transmembrane beta strand</keyword>
<proteinExistence type="inferred from homology"/>
<dbReference type="AlphaFoldDB" id="A0A974S8K4"/>
<dbReference type="Pfam" id="PF07715">
    <property type="entry name" value="Plug"/>
    <property type="match status" value="1"/>
</dbReference>
<comment type="similarity">
    <text evidence="1">Belongs to the TonB-dependent receptor family.</text>
</comment>
<protein>
    <submittedName>
        <fullName evidence="3">TonB-dependent receptor plug domain-containing protein</fullName>
    </submittedName>
</protein>
<reference evidence="3" key="1">
    <citation type="submission" date="2021-01" db="EMBL/GenBank/DDBJ databases">
        <title>Genome sequence of Phenylobacterium sp. 20VBR1 isolated from a valley glaceir, Ny-Alesund, Svalbard.</title>
        <authorList>
            <person name="Thomas F.A."/>
            <person name="Krishnan K.P."/>
            <person name="Sinha R.K."/>
        </authorList>
    </citation>
    <scope>NUCLEOTIDE SEQUENCE</scope>
    <source>
        <strain evidence="3">20VBR1</strain>
    </source>
</reference>
<dbReference type="InterPro" id="IPR012910">
    <property type="entry name" value="Plug_dom"/>
</dbReference>
<dbReference type="PANTHER" id="PTHR47234:SF3">
    <property type="entry name" value="SECRETIN_TONB SHORT N-TERMINAL DOMAIN-CONTAINING PROTEIN"/>
    <property type="match status" value="1"/>
</dbReference>
<dbReference type="Gene3D" id="2.170.130.10">
    <property type="entry name" value="TonB-dependent receptor, plug domain"/>
    <property type="match status" value="1"/>
</dbReference>
<organism evidence="3">
    <name type="scientific">Phenylobacterium glaciei</name>
    <dbReference type="NCBI Taxonomy" id="2803784"/>
    <lineage>
        <taxon>Bacteria</taxon>
        <taxon>Pseudomonadati</taxon>
        <taxon>Pseudomonadota</taxon>
        <taxon>Alphaproteobacteria</taxon>
        <taxon>Caulobacterales</taxon>
        <taxon>Caulobacteraceae</taxon>
        <taxon>Phenylobacterium</taxon>
    </lineage>
</organism>
<keyword evidence="1" id="KW-0998">Cell outer membrane</keyword>
<dbReference type="InterPro" id="IPR037066">
    <property type="entry name" value="Plug_dom_sf"/>
</dbReference>
<accession>A0A974S8K4</accession>